<evidence type="ECO:0000256" key="4">
    <source>
        <dbReference type="ARBA" id="ARBA00023295"/>
    </source>
</evidence>
<keyword evidence="3" id="KW-0325">Glycoprotein</keyword>
<sequence length="542" mass="58514">MVTIEQRKRVGQLFAVGFHDTTVNSAITSLIQDYHVGAVVLFKRNVRSAAQLRTLCHDLQQLARDAGHAQPLLLAIDQENGLVTRIAPPVAAQLPGPMALAATGSLDAADAVADATADMLRHFGINMNYAPVADVNSEPLNPVIGVRSPSDNPQTVARFAAACAKGMRGRTVVPCVKHFPGHGDTVTDSHYGLPRIDKNREQLEATELLPFRQAVRDGIEMVMTAHIALPRITGDDTPSTLSPRVLRILRDQFDFDGVIITDCLEMDGIRATYGTVEGALMALQAGVDSLMICHTYELQTAAIDRVCAALETGEIEHTRINESLERIRALKATFTNWGRALQIRTDKALAAINARGAALARKVYADSATVVRVQPGVFPVSPSARTVFVSPGPDVPVGGGGAVNSGDAAAAQPTRVPWVSSSFGDEIRAHCAALEEIRYTQRPLSDAQWAQIDEADVVLLATRNAREAPYQHALGLEIARRRGERVLISIATCAPYDFLEEHAVRNVVVVYEPTLEAFRAAVDVIYDVETAKGKLPVAVKKI</sequence>
<evidence type="ECO:0000313" key="7">
    <source>
        <dbReference type="Proteomes" id="UP000001610"/>
    </source>
</evidence>
<dbReference type="Pfam" id="PF00933">
    <property type="entry name" value="Glyco_hydro_3"/>
    <property type="match status" value="1"/>
</dbReference>
<feature type="domain" description="Glycoside hydrolase family 3 N-terminal" evidence="5">
    <location>
        <begin position="7"/>
        <end position="328"/>
    </location>
</feature>
<comment type="similarity">
    <text evidence="1">Belongs to the glycosyl hydrolase 3 family.</text>
</comment>
<organism evidence="6 7">
    <name type="scientific">Cordyceps militaris (strain CM01)</name>
    <name type="common">Caterpillar fungus</name>
    <dbReference type="NCBI Taxonomy" id="983644"/>
    <lineage>
        <taxon>Eukaryota</taxon>
        <taxon>Fungi</taxon>
        <taxon>Dikarya</taxon>
        <taxon>Ascomycota</taxon>
        <taxon>Pezizomycotina</taxon>
        <taxon>Sordariomycetes</taxon>
        <taxon>Hypocreomycetidae</taxon>
        <taxon>Hypocreales</taxon>
        <taxon>Cordycipitaceae</taxon>
        <taxon>Cordyceps</taxon>
    </lineage>
</organism>
<evidence type="ECO:0000313" key="6">
    <source>
        <dbReference type="EMBL" id="EGX88668.1"/>
    </source>
</evidence>
<evidence type="ECO:0000256" key="2">
    <source>
        <dbReference type="ARBA" id="ARBA00022801"/>
    </source>
</evidence>
<accession>G3JS22</accession>
<evidence type="ECO:0000256" key="1">
    <source>
        <dbReference type="ARBA" id="ARBA00005336"/>
    </source>
</evidence>
<keyword evidence="2" id="KW-0378">Hydrolase</keyword>
<dbReference type="OrthoDB" id="4215304at2759"/>
<dbReference type="InterPro" id="IPR001764">
    <property type="entry name" value="Glyco_hydro_3_N"/>
</dbReference>
<proteinExistence type="inferred from homology"/>
<reference evidence="6 7" key="1">
    <citation type="journal article" date="2011" name="Genome Biol.">
        <title>Genome sequence of the insect pathogenic fungus Cordyceps militaris, a valued traditional Chinese medicine.</title>
        <authorList>
            <person name="Zheng P."/>
            <person name="Xia Y."/>
            <person name="Xiao G."/>
            <person name="Xiong C."/>
            <person name="Hu X."/>
            <person name="Zhang S."/>
            <person name="Zheng H."/>
            <person name="Huang Y."/>
            <person name="Zhou Y."/>
            <person name="Wang S."/>
            <person name="Zhao G.P."/>
            <person name="Liu X."/>
            <person name="St Leger R.J."/>
            <person name="Wang C."/>
        </authorList>
    </citation>
    <scope>NUCLEOTIDE SEQUENCE [LARGE SCALE GENOMIC DNA]</scope>
    <source>
        <strain evidence="6 7">CM01</strain>
    </source>
</reference>
<dbReference type="InterPro" id="IPR036962">
    <property type="entry name" value="Glyco_hydro_3_N_sf"/>
</dbReference>
<dbReference type="GO" id="GO:0005975">
    <property type="term" value="P:carbohydrate metabolic process"/>
    <property type="evidence" value="ECO:0007669"/>
    <property type="project" value="InterPro"/>
</dbReference>
<dbReference type="Proteomes" id="UP000001610">
    <property type="component" value="Unassembled WGS sequence"/>
</dbReference>
<dbReference type="KEGG" id="cmt:CCM_08713"/>
<gene>
    <name evidence="6" type="ORF">CCM_08713</name>
</gene>
<dbReference type="PANTHER" id="PTHR30480">
    <property type="entry name" value="BETA-HEXOSAMINIDASE-RELATED"/>
    <property type="match status" value="1"/>
</dbReference>
<dbReference type="Gene3D" id="3.40.50.1700">
    <property type="entry name" value="Glycoside hydrolase family 3 C-terminal domain"/>
    <property type="match status" value="1"/>
</dbReference>
<dbReference type="Gene3D" id="3.20.20.300">
    <property type="entry name" value="Glycoside hydrolase, family 3, N-terminal domain"/>
    <property type="match status" value="1"/>
</dbReference>
<dbReference type="STRING" id="983644.G3JS22"/>
<dbReference type="InterPro" id="IPR050226">
    <property type="entry name" value="NagZ_Beta-hexosaminidase"/>
</dbReference>
<dbReference type="InterPro" id="IPR036881">
    <property type="entry name" value="Glyco_hydro_3_C_sf"/>
</dbReference>
<dbReference type="GeneID" id="18170719"/>
<evidence type="ECO:0000256" key="3">
    <source>
        <dbReference type="ARBA" id="ARBA00023180"/>
    </source>
</evidence>
<keyword evidence="7" id="KW-1185">Reference proteome</keyword>
<protein>
    <submittedName>
        <fullName evidence="6">Beta-N-acetylglucosaminidase, putative</fullName>
    </submittedName>
</protein>
<dbReference type="AlphaFoldDB" id="G3JS22"/>
<dbReference type="InterPro" id="IPR017853">
    <property type="entry name" value="GH"/>
</dbReference>
<dbReference type="eggNOG" id="ENOG502R6JK">
    <property type="taxonomic scope" value="Eukaryota"/>
</dbReference>
<dbReference type="HOGENOM" id="CLU_008392_5_3_1"/>
<dbReference type="OMA" id="MICHTFD"/>
<keyword evidence="4" id="KW-0326">Glycosidase</keyword>
<dbReference type="GO" id="GO:0009254">
    <property type="term" value="P:peptidoglycan turnover"/>
    <property type="evidence" value="ECO:0007669"/>
    <property type="project" value="TreeGrafter"/>
</dbReference>
<dbReference type="SUPFAM" id="SSF51445">
    <property type="entry name" value="(Trans)glycosidases"/>
    <property type="match status" value="1"/>
</dbReference>
<dbReference type="RefSeq" id="XP_006673913.1">
    <property type="nucleotide sequence ID" value="XM_006673850.1"/>
</dbReference>
<dbReference type="GO" id="GO:0004553">
    <property type="term" value="F:hydrolase activity, hydrolyzing O-glycosyl compounds"/>
    <property type="evidence" value="ECO:0007669"/>
    <property type="project" value="InterPro"/>
</dbReference>
<dbReference type="PANTHER" id="PTHR30480:SF16">
    <property type="entry name" value="GLYCOSIDE HYDROLASE FAMILY 3 DOMAIN PROTEIN"/>
    <property type="match status" value="1"/>
</dbReference>
<dbReference type="InParanoid" id="G3JS22"/>
<dbReference type="EMBL" id="JH126405">
    <property type="protein sequence ID" value="EGX88668.1"/>
    <property type="molecule type" value="Genomic_DNA"/>
</dbReference>
<dbReference type="VEuPathDB" id="FungiDB:CCM_08713"/>
<evidence type="ECO:0000259" key="5">
    <source>
        <dbReference type="Pfam" id="PF00933"/>
    </source>
</evidence>
<name>G3JS22_CORMM</name>